<feature type="transmembrane region" description="Helical" evidence="5">
    <location>
        <begin position="86"/>
        <end position="108"/>
    </location>
</feature>
<feature type="transmembrane region" description="Helical" evidence="5">
    <location>
        <begin position="176"/>
        <end position="198"/>
    </location>
</feature>
<evidence type="ECO:0000256" key="3">
    <source>
        <dbReference type="ARBA" id="ARBA00022989"/>
    </source>
</evidence>
<dbReference type="InterPro" id="IPR050638">
    <property type="entry name" value="AA-Vitamin_Transporters"/>
</dbReference>
<name>A0ABU6DTU2_9GAMM</name>
<evidence type="ECO:0000313" key="8">
    <source>
        <dbReference type="Proteomes" id="UP001339883"/>
    </source>
</evidence>
<dbReference type="Proteomes" id="UP001339883">
    <property type="component" value="Unassembled WGS sequence"/>
</dbReference>
<dbReference type="Gene3D" id="1.10.3730.20">
    <property type="match status" value="1"/>
</dbReference>
<comment type="caution">
    <text evidence="7">The sequence shown here is derived from an EMBL/GenBank/DDBJ whole genome shotgun (WGS) entry which is preliminary data.</text>
</comment>
<sequence>MAIKDIFLAMVIILAWGLNFVVIKFGVADIPPFLLGALRFICVAFPAIFFIPRPRIPLHLLAFYGLTLCFGQFALLFLAIHLGMPAGIASLVLQSQAFFTILLSYLFLKEAIHLPQIIGICVALLGLITLASSQYMQNTQTIIPVLPLFFVLTAGLSWGMGNICNKVILKNGQTKTLSLVAWGGLFPIFPFLICSFIFEGKTQIEHSLSHFSFKDVMIVMYLSVICSLIGYSLWGHLLHKYETWKVAPLTLLVPVVGLISAFIFLNEVLSIQQFIGTLIVILGLCINVFGARIFKKIRSIYN</sequence>
<dbReference type="PANTHER" id="PTHR32322:SF9">
    <property type="entry name" value="AMINO-ACID METABOLITE EFFLUX PUMP-RELATED"/>
    <property type="match status" value="1"/>
</dbReference>
<feature type="transmembrane region" description="Helical" evidence="5">
    <location>
        <begin position="271"/>
        <end position="294"/>
    </location>
</feature>
<dbReference type="InterPro" id="IPR037185">
    <property type="entry name" value="EmrE-like"/>
</dbReference>
<comment type="subcellular location">
    <subcellularLocation>
        <location evidence="1">Membrane</location>
        <topology evidence="1">Multi-pass membrane protein</topology>
    </subcellularLocation>
</comment>
<dbReference type="SUPFAM" id="SSF103481">
    <property type="entry name" value="Multidrug resistance efflux transporter EmrE"/>
    <property type="match status" value="2"/>
</dbReference>
<dbReference type="EMBL" id="VTDN01000005">
    <property type="protein sequence ID" value="MEB5476871.1"/>
    <property type="molecule type" value="Genomic_DNA"/>
</dbReference>
<feature type="transmembrane region" description="Helical" evidence="5">
    <location>
        <begin position="246"/>
        <end position="265"/>
    </location>
</feature>
<keyword evidence="8" id="KW-1185">Reference proteome</keyword>
<gene>
    <name evidence="7" type="ORF">I2F25_07415</name>
</gene>
<dbReference type="InterPro" id="IPR000620">
    <property type="entry name" value="EamA_dom"/>
</dbReference>
<feature type="transmembrane region" description="Helical" evidence="5">
    <location>
        <begin position="142"/>
        <end position="164"/>
    </location>
</feature>
<evidence type="ECO:0000256" key="4">
    <source>
        <dbReference type="ARBA" id="ARBA00023136"/>
    </source>
</evidence>
<accession>A0ABU6DTU2</accession>
<evidence type="ECO:0000259" key="6">
    <source>
        <dbReference type="Pfam" id="PF00892"/>
    </source>
</evidence>
<protein>
    <submittedName>
        <fullName evidence="7">EamA family transporter</fullName>
    </submittedName>
</protein>
<keyword evidence="3 5" id="KW-1133">Transmembrane helix</keyword>
<evidence type="ECO:0000313" key="7">
    <source>
        <dbReference type="EMBL" id="MEB5476871.1"/>
    </source>
</evidence>
<keyword evidence="2 5" id="KW-0812">Transmembrane</keyword>
<feature type="transmembrane region" description="Helical" evidence="5">
    <location>
        <begin position="58"/>
        <end position="80"/>
    </location>
</feature>
<dbReference type="PANTHER" id="PTHR32322">
    <property type="entry name" value="INNER MEMBRANE TRANSPORTER"/>
    <property type="match status" value="1"/>
</dbReference>
<evidence type="ECO:0000256" key="2">
    <source>
        <dbReference type="ARBA" id="ARBA00022692"/>
    </source>
</evidence>
<feature type="transmembrane region" description="Helical" evidence="5">
    <location>
        <begin position="33"/>
        <end position="51"/>
    </location>
</feature>
<feature type="domain" description="EamA" evidence="6">
    <location>
        <begin position="148"/>
        <end position="288"/>
    </location>
</feature>
<proteinExistence type="predicted"/>
<dbReference type="RefSeq" id="WP_277095041.1">
    <property type="nucleotide sequence ID" value="NZ_VTDN01000005.1"/>
</dbReference>
<feature type="transmembrane region" description="Helical" evidence="5">
    <location>
        <begin position="7"/>
        <end position="27"/>
    </location>
</feature>
<reference evidence="7 8" key="1">
    <citation type="submission" date="2019-08" db="EMBL/GenBank/DDBJ databases">
        <title>Five species of Acinetobacter isolated from floral nectar and animal pollinators.</title>
        <authorList>
            <person name="Hendry T.A."/>
        </authorList>
    </citation>
    <scope>NUCLEOTIDE SEQUENCE [LARGE SCALE GENOMIC DNA]</scope>
    <source>
        <strain evidence="7 8">MD18.27</strain>
    </source>
</reference>
<feature type="domain" description="EamA" evidence="6">
    <location>
        <begin position="6"/>
        <end position="130"/>
    </location>
</feature>
<evidence type="ECO:0000256" key="1">
    <source>
        <dbReference type="ARBA" id="ARBA00004141"/>
    </source>
</evidence>
<keyword evidence="4 5" id="KW-0472">Membrane</keyword>
<feature type="transmembrane region" description="Helical" evidence="5">
    <location>
        <begin position="117"/>
        <end position="136"/>
    </location>
</feature>
<organism evidence="7 8">
    <name type="scientific">Acinetobacter pollinis</name>
    <dbReference type="NCBI Taxonomy" id="2605270"/>
    <lineage>
        <taxon>Bacteria</taxon>
        <taxon>Pseudomonadati</taxon>
        <taxon>Pseudomonadota</taxon>
        <taxon>Gammaproteobacteria</taxon>
        <taxon>Moraxellales</taxon>
        <taxon>Moraxellaceae</taxon>
        <taxon>Acinetobacter</taxon>
    </lineage>
</organism>
<feature type="transmembrane region" description="Helical" evidence="5">
    <location>
        <begin position="218"/>
        <end position="234"/>
    </location>
</feature>
<dbReference type="Pfam" id="PF00892">
    <property type="entry name" value="EamA"/>
    <property type="match status" value="2"/>
</dbReference>
<evidence type="ECO:0000256" key="5">
    <source>
        <dbReference type="SAM" id="Phobius"/>
    </source>
</evidence>